<comment type="caution">
    <text evidence="7">The sequence shown here is derived from an EMBL/GenBank/DDBJ whole genome shotgun (WGS) entry which is preliminary data.</text>
</comment>
<dbReference type="STRING" id="1210089.GCA_001613165_03415"/>
<dbReference type="Gene3D" id="3.30.70.3290">
    <property type="match status" value="1"/>
</dbReference>
<dbReference type="Proteomes" id="UP000255355">
    <property type="component" value="Unassembled WGS sequence"/>
</dbReference>
<dbReference type="PANTHER" id="PTHR43775:SF37">
    <property type="entry name" value="SI:DKEY-61P9.11"/>
    <property type="match status" value="1"/>
</dbReference>
<feature type="compositionally biased region" description="Low complexity" evidence="5">
    <location>
        <begin position="495"/>
        <end position="504"/>
    </location>
</feature>
<dbReference type="SUPFAM" id="SSF47336">
    <property type="entry name" value="ACP-like"/>
    <property type="match status" value="1"/>
</dbReference>
<dbReference type="GO" id="GO:0004312">
    <property type="term" value="F:fatty acid synthase activity"/>
    <property type="evidence" value="ECO:0007669"/>
    <property type="project" value="TreeGrafter"/>
</dbReference>
<proteinExistence type="predicted"/>
<reference evidence="7 8" key="1">
    <citation type="submission" date="2018-07" db="EMBL/GenBank/DDBJ databases">
        <title>Genomic Encyclopedia of Type Strains, Phase IV (KMG-IV): sequencing the most valuable type-strain genomes for metagenomic binning, comparative biology and taxonomic classification.</title>
        <authorList>
            <person name="Goeker M."/>
        </authorList>
    </citation>
    <scope>NUCLEOTIDE SEQUENCE [LARGE SCALE GENOMIC DNA]</scope>
    <source>
        <strain evidence="7 8">DSM 44952</strain>
    </source>
</reference>
<evidence type="ECO:0000256" key="2">
    <source>
        <dbReference type="ARBA" id="ARBA00022553"/>
    </source>
</evidence>
<dbReference type="InterPro" id="IPR020806">
    <property type="entry name" value="PKS_PP-bd"/>
</dbReference>
<dbReference type="InterPro" id="IPR057326">
    <property type="entry name" value="KR_dom"/>
</dbReference>
<dbReference type="GO" id="GO:0005886">
    <property type="term" value="C:plasma membrane"/>
    <property type="evidence" value="ECO:0007669"/>
    <property type="project" value="TreeGrafter"/>
</dbReference>
<feature type="region of interest" description="Disordered" evidence="5">
    <location>
        <begin position="478"/>
        <end position="530"/>
    </location>
</feature>
<dbReference type="InterPro" id="IPR036291">
    <property type="entry name" value="NAD(P)-bd_dom_sf"/>
</dbReference>
<evidence type="ECO:0000259" key="6">
    <source>
        <dbReference type="PROSITE" id="PS50075"/>
    </source>
</evidence>
<name>A0A370GS73_9NOCA</name>
<sequence length="1091" mass="114881">MSSHRLPDGSVPVLLSSDGPELLRAEAAAILGYLEQRPAVTPGQVADMLLRTRSARRHRVLAMVTERIELLEALRAIAAGDPHPAVIAGGPAIPRRIGYVFPGQGSQRAGMGLSFYEHSAAFRAAVDECEAVFQELYELSPLSYLLGRGEHDENVLRIVQPALFMQMLGLAAMWRAAGVEPAVTIGHSQGEIAAAVVSGVIPLADAVRVVTMRGGLVDTIASQNGMEGKYSMAVVGADRDECEALLARRSGWAEVSVINSAHVLALGGDRDVVSDIVTMLTENGKFAKEIRVPYPAHTTVVSEFRDRFCDDALIRDLDQPHFAATEIDCLGATLGAPITPDLPVGDYWYWNLRNRVRFDLAIAAAAAREVDTFLEIADHPALMLAIGENLSGVTPQRDFLTVGTSRRTADDLSEFTRNLATVAVSDANYRWDALRDSASGGAPTLPLPDFPNTQMNAKPLWAFSHPANGHTAVAAPTGVEAAPQQRGATAVSPGTAARTATAAAEPAVPSETVQPGDAPQPDSVPQPVPEAGTAVPQRLVEHWTRLQRRALVPPRTMALVDHTGRCADLVSAVCAVAPRHGATVVYTDESGAPTAPFDTLVVLVPPPSDTEIGAAVDDLAEFLGDRSWLRDTRGITDVWLVTTGGEQVLETDVPGLFHAAAQAGFRCLAAEHVGVGFRHIDLDPAADPDTSAKALAGALHIAGEPELAVRDGGVYAKRLVVDDTAEDRPLGAQDLREVVIVGGTGKLGLDLCEYFTEHGANRITLISRSGGDAAAVQRIRNLRRVGKAEIVVRNCDVGDETAVRALADDYRGTPATLIVHAAVDYSAAAADPTPDALRAAAASKAVALDHLVRHFPLAADGRIVLCSSLSATLGGRGHLAYSAVNRLLDAAAGRYRAGGLRCSSVQWGLWRAVGADHADALARISGAGLLPMDPASAVAAAFPPEPANILVTASDWGRIRELYSVFGYERLFAELPEESPQVVAAVPADTAVAPVLPETNGNSAVAPANSHEMAVAAPADTAETVRHALRTVMGLGGAEAIDGSVPLVALGLDSLQALDLRKRIESDLKRDLPVTAILGGASLDEVVSLLN</sequence>
<dbReference type="GO" id="GO:0071770">
    <property type="term" value="P:DIM/DIP cell wall layer assembly"/>
    <property type="evidence" value="ECO:0007669"/>
    <property type="project" value="TreeGrafter"/>
</dbReference>
<dbReference type="SUPFAM" id="SSF55048">
    <property type="entry name" value="Probable ACP-binding domain of malonyl-CoA ACP transacylase"/>
    <property type="match status" value="1"/>
</dbReference>
<dbReference type="Pfam" id="PF08659">
    <property type="entry name" value="KR"/>
    <property type="match status" value="1"/>
</dbReference>
<dbReference type="PROSITE" id="PS00012">
    <property type="entry name" value="PHOSPHOPANTETHEINE"/>
    <property type="match status" value="1"/>
</dbReference>
<dbReference type="OrthoDB" id="9778690at2"/>
<dbReference type="AlphaFoldDB" id="A0A370GS73"/>
<dbReference type="InterPro" id="IPR050091">
    <property type="entry name" value="PKS_NRPS_Biosynth_Enz"/>
</dbReference>
<dbReference type="SMART" id="SM00827">
    <property type="entry name" value="PKS_AT"/>
    <property type="match status" value="1"/>
</dbReference>
<keyword evidence="2" id="KW-0597">Phosphoprotein</keyword>
<dbReference type="Pfam" id="PF00550">
    <property type="entry name" value="PP-binding"/>
    <property type="match status" value="1"/>
</dbReference>
<evidence type="ECO:0000256" key="4">
    <source>
        <dbReference type="ARBA" id="ARBA00023268"/>
    </source>
</evidence>
<dbReference type="GO" id="GO:0006633">
    <property type="term" value="P:fatty acid biosynthetic process"/>
    <property type="evidence" value="ECO:0007669"/>
    <property type="project" value="TreeGrafter"/>
</dbReference>
<evidence type="ECO:0000256" key="1">
    <source>
        <dbReference type="ARBA" id="ARBA00022450"/>
    </source>
</evidence>
<dbReference type="GO" id="GO:0005737">
    <property type="term" value="C:cytoplasm"/>
    <property type="evidence" value="ECO:0007669"/>
    <property type="project" value="TreeGrafter"/>
</dbReference>
<evidence type="ECO:0000313" key="8">
    <source>
        <dbReference type="Proteomes" id="UP000255355"/>
    </source>
</evidence>
<dbReference type="Gene3D" id="3.40.50.720">
    <property type="entry name" value="NAD(P)-binding Rossmann-like Domain"/>
    <property type="match status" value="1"/>
</dbReference>
<dbReference type="PROSITE" id="PS50075">
    <property type="entry name" value="CARRIER"/>
    <property type="match status" value="1"/>
</dbReference>
<dbReference type="SMART" id="SM00822">
    <property type="entry name" value="PKS_KR"/>
    <property type="match status" value="1"/>
</dbReference>
<protein>
    <submittedName>
        <fullName evidence="7">Mycobactin polyketide synthetase MbtD</fullName>
    </submittedName>
</protein>
<dbReference type="InterPro" id="IPR014043">
    <property type="entry name" value="Acyl_transferase_dom"/>
</dbReference>
<dbReference type="InterPro" id="IPR009081">
    <property type="entry name" value="PP-bd_ACP"/>
</dbReference>
<dbReference type="InterPro" id="IPR016035">
    <property type="entry name" value="Acyl_Trfase/lysoPLipase"/>
</dbReference>
<dbReference type="SUPFAM" id="SSF52151">
    <property type="entry name" value="FabD/lysophospholipase-like"/>
    <property type="match status" value="1"/>
</dbReference>
<keyword evidence="8" id="KW-1185">Reference proteome</keyword>
<dbReference type="PANTHER" id="PTHR43775">
    <property type="entry name" value="FATTY ACID SYNTHASE"/>
    <property type="match status" value="1"/>
</dbReference>
<dbReference type="Gene3D" id="3.40.366.10">
    <property type="entry name" value="Malonyl-Coenzyme A Acyl Carrier Protein, domain 2"/>
    <property type="match status" value="1"/>
</dbReference>
<gene>
    <name evidence="7" type="ORF">DFR68_11271</name>
</gene>
<dbReference type="InterPro" id="IPR001227">
    <property type="entry name" value="Ac_transferase_dom_sf"/>
</dbReference>
<dbReference type="Gene3D" id="1.10.1200.10">
    <property type="entry name" value="ACP-like"/>
    <property type="match status" value="1"/>
</dbReference>
<dbReference type="SUPFAM" id="SSF51735">
    <property type="entry name" value="NAD(P)-binding Rossmann-fold domains"/>
    <property type="match status" value="2"/>
</dbReference>
<feature type="domain" description="Carrier" evidence="6">
    <location>
        <begin position="1019"/>
        <end position="1091"/>
    </location>
</feature>
<evidence type="ECO:0000256" key="5">
    <source>
        <dbReference type="SAM" id="MobiDB-lite"/>
    </source>
</evidence>
<evidence type="ECO:0000256" key="3">
    <source>
        <dbReference type="ARBA" id="ARBA00022679"/>
    </source>
</evidence>
<keyword evidence="4" id="KW-0511">Multifunctional enzyme</keyword>
<dbReference type="Pfam" id="PF00698">
    <property type="entry name" value="Acyl_transf_1"/>
    <property type="match status" value="1"/>
</dbReference>
<dbReference type="RefSeq" id="WP_084519711.1">
    <property type="nucleotide sequence ID" value="NZ_QQAZ01000012.1"/>
</dbReference>
<dbReference type="InterPro" id="IPR013968">
    <property type="entry name" value="PKS_KR"/>
</dbReference>
<dbReference type="EMBL" id="QQAZ01000012">
    <property type="protein sequence ID" value="RDI46170.1"/>
    <property type="molecule type" value="Genomic_DNA"/>
</dbReference>
<keyword evidence="1" id="KW-0596">Phosphopantetheine</keyword>
<dbReference type="InterPro" id="IPR006162">
    <property type="entry name" value="Ppantetheine_attach_site"/>
</dbReference>
<dbReference type="GO" id="GO:0031177">
    <property type="term" value="F:phosphopantetheine binding"/>
    <property type="evidence" value="ECO:0007669"/>
    <property type="project" value="InterPro"/>
</dbReference>
<organism evidence="7 8">
    <name type="scientific">Nocardia mexicana</name>
    <dbReference type="NCBI Taxonomy" id="279262"/>
    <lineage>
        <taxon>Bacteria</taxon>
        <taxon>Bacillati</taxon>
        <taxon>Actinomycetota</taxon>
        <taxon>Actinomycetes</taxon>
        <taxon>Mycobacteriales</taxon>
        <taxon>Nocardiaceae</taxon>
        <taxon>Nocardia</taxon>
    </lineage>
</organism>
<keyword evidence="3" id="KW-0808">Transferase</keyword>
<dbReference type="NCBIfam" id="NF037941">
    <property type="entry name" value="PKS_NbtC"/>
    <property type="match status" value="1"/>
</dbReference>
<dbReference type="SMART" id="SM00823">
    <property type="entry name" value="PKS_PP"/>
    <property type="match status" value="1"/>
</dbReference>
<evidence type="ECO:0000313" key="7">
    <source>
        <dbReference type="EMBL" id="RDI46170.1"/>
    </source>
</evidence>
<accession>A0A370GS73</accession>
<dbReference type="CDD" id="cd05274">
    <property type="entry name" value="KR_FAS_SDR_x"/>
    <property type="match status" value="1"/>
</dbReference>
<dbReference type="InterPro" id="IPR036736">
    <property type="entry name" value="ACP-like_sf"/>
</dbReference>
<dbReference type="InterPro" id="IPR016036">
    <property type="entry name" value="Malonyl_transacylase_ACP-bd"/>
</dbReference>